<evidence type="ECO:0000313" key="2">
    <source>
        <dbReference type="Proteomes" id="UP000251891"/>
    </source>
</evidence>
<dbReference type="RefSeq" id="WP_111868223.1">
    <property type="nucleotide sequence ID" value="NZ_QLYX01000006.1"/>
</dbReference>
<keyword evidence="2" id="KW-1185">Reference proteome</keyword>
<proteinExistence type="predicted"/>
<comment type="caution">
    <text evidence="1">The sequence shown here is derived from an EMBL/GenBank/DDBJ whole genome shotgun (WGS) entry which is preliminary data.</text>
</comment>
<dbReference type="AlphaFoldDB" id="A0A365H5S3"/>
<protein>
    <submittedName>
        <fullName evidence="1">Uncharacterized protein</fullName>
    </submittedName>
</protein>
<dbReference type="Proteomes" id="UP000251891">
    <property type="component" value="Unassembled WGS sequence"/>
</dbReference>
<reference evidence="1 2" key="1">
    <citation type="submission" date="2018-06" db="EMBL/GenBank/DDBJ databases">
        <title>Actinomadura craniellae sp. nov. isolated from marine sponge Craniella sp.</title>
        <authorList>
            <person name="Li L."/>
            <person name="Xu Q.H."/>
            <person name="Lin H.W."/>
            <person name="Lu Y.H."/>
        </authorList>
    </citation>
    <scope>NUCLEOTIDE SEQUENCE [LARGE SCALE GENOMIC DNA]</scope>
    <source>
        <strain evidence="1 2">LHW63021</strain>
    </source>
</reference>
<evidence type="ECO:0000313" key="1">
    <source>
        <dbReference type="EMBL" id="RAY14437.1"/>
    </source>
</evidence>
<gene>
    <name evidence="1" type="ORF">DPM19_15890</name>
</gene>
<accession>A0A365H5S3</accession>
<sequence length="201" mass="21773">MDEKTRDSLSAALNRAGRSAEAGLVKEDGTRLTTLPAPFLRTWRIIEVSNRQNAHPVLFYVGAGAGQAYLLTGDPAAFGKVTTADGSRVADTATAERLARLYLETTRDTGRLTYVVGGVNEIRFRPGITGEDAERRNAVIARYRPTIAPPQARAADGGFTVTAYTVREQELRRHTLTVTAAGAVRDKAETLVDDLPVPYTL</sequence>
<organism evidence="1 2">
    <name type="scientific">Actinomadura craniellae</name>
    <dbReference type="NCBI Taxonomy" id="2231787"/>
    <lineage>
        <taxon>Bacteria</taxon>
        <taxon>Bacillati</taxon>
        <taxon>Actinomycetota</taxon>
        <taxon>Actinomycetes</taxon>
        <taxon>Streptosporangiales</taxon>
        <taxon>Thermomonosporaceae</taxon>
        <taxon>Actinomadura</taxon>
    </lineage>
</organism>
<dbReference type="EMBL" id="QLYX01000006">
    <property type="protein sequence ID" value="RAY14437.1"/>
    <property type="molecule type" value="Genomic_DNA"/>
</dbReference>
<dbReference type="OrthoDB" id="3476979at2"/>
<name>A0A365H5S3_9ACTN</name>